<keyword evidence="1" id="KW-0472">Membrane</keyword>
<reference evidence="2" key="1">
    <citation type="journal article" date="2020" name="Nature">
        <title>Giant virus diversity and host interactions through global metagenomics.</title>
        <authorList>
            <person name="Schulz F."/>
            <person name="Roux S."/>
            <person name="Paez-Espino D."/>
            <person name="Jungbluth S."/>
            <person name="Walsh D.A."/>
            <person name="Denef V.J."/>
            <person name="McMahon K.D."/>
            <person name="Konstantinidis K.T."/>
            <person name="Eloe-Fadrosh E.A."/>
            <person name="Kyrpides N.C."/>
            <person name="Woyke T."/>
        </authorList>
    </citation>
    <scope>NUCLEOTIDE SEQUENCE</scope>
    <source>
        <strain evidence="2">GVMAG-M-3300027804-48</strain>
    </source>
</reference>
<name>A0A6C0LIN3_9ZZZZ</name>
<feature type="transmembrane region" description="Helical" evidence="1">
    <location>
        <begin position="65"/>
        <end position="88"/>
    </location>
</feature>
<sequence>MEDEKPREPEQPDPLTAAIVYLHQIFIISVTIVLTFYAVHIIWFITGVIGTIDLNPLTNMPIFSWSFYYFCWVIVKICEVIICILLVLLIWIFVFWLIILILVPIIIIFPIPIIPFIFIIPLRPLLLLLIPPFKVLTDLGTLPLMLRICKRIINPQIFTNTLNYLFYPTMKDVGGYFKYHITNTITNVIGDDIKFLYEKPIDINIDDNERNNDMEDFETDEDKEDMKKYNEYKENDNVKSTMEMIEQDTDMCISLNQNFKPYNSDYLSDIMTDMDNSFSPYSKCYTNAIKSYLKTSITQ</sequence>
<feature type="transmembrane region" description="Helical" evidence="1">
    <location>
        <begin position="21"/>
        <end position="45"/>
    </location>
</feature>
<protein>
    <submittedName>
        <fullName evidence="2">Uncharacterized protein</fullName>
    </submittedName>
</protein>
<keyword evidence="1" id="KW-0812">Transmembrane</keyword>
<evidence type="ECO:0000313" key="2">
    <source>
        <dbReference type="EMBL" id="QHU29531.1"/>
    </source>
</evidence>
<evidence type="ECO:0000256" key="1">
    <source>
        <dbReference type="SAM" id="Phobius"/>
    </source>
</evidence>
<feature type="transmembrane region" description="Helical" evidence="1">
    <location>
        <begin position="95"/>
        <end position="120"/>
    </location>
</feature>
<dbReference type="AlphaFoldDB" id="A0A6C0LIN3"/>
<dbReference type="EMBL" id="MN740490">
    <property type="protein sequence ID" value="QHU29531.1"/>
    <property type="molecule type" value="Genomic_DNA"/>
</dbReference>
<proteinExistence type="predicted"/>
<organism evidence="2">
    <name type="scientific">viral metagenome</name>
    <dbReference type="NCBI Taxonomy" id="1070528"/>
    <lineage>
        <taxon>unclassified sequences</taxon>
        <taxon>metagenomes</taxon>
        <taxon>organismal metagenomes</taxon>
    </lineage>
</organism>
<accession>A0A6C0LIN3</accession>
<keyword evidence="1" id="KW-1133">Transmembrane helix</keyword>